<dbReference type="Pfam" id="PF13450">
    <property type="entry name" value="NAD_binding_8"/>
    <property type="match status" value="1"/>
</dbReference>
<organism evidence="2 3">
    <name type="scientific">Halovulum marinum</name>
    <dbReference type="NCBI Taxonomy" id="2662447"/>
    <lineage>
        <taxon>Bacteria</taxon>
        <taxon>Pseudomonadati</taxon>
        <taxon>Pseudomonadota</taxon>
        <taxon>Alphaproteobacteria</taxon>
        <taxon>Rhodobacterales</taxon>
        <taxon>Paracoccaceae</taxon>
        <taxon>Halovulum</taxon>
    </lineage>
</organism>
<dbReference type="GO" id="GO:0005829">
    <property type="term" value="C:cytosol"/>
    <property type="evidence" value="ECO:0007669"/>
    <property type="project" value="TreeGrafter"/>
</dbReference>
<dbReference type="Pfam" id="PF03275">
    <property type="entry name" value="GLF"/>
    <property type="match status" value="1"/>
</dbReference>
<dbReference type="AlphaFoldDB" id="A0A6L5YWZ8"/>
<dbReference type="PANTHER" id="PTHR21197">
    <property type="entry name" value="UDP-GALACTOPYRANOSE MUTASE"/>
    <property type="match status" value="1"/>
</dbReference>
<evidence type="ECO:0000313" key="2">
    <source>
        <dbReference type="EMBL" id="MSU88727.1"/>
    </source>
</evidence>
<dbReference type="GO" id="GO:0050660">
    <property type="term" value="F:flavin adenine dinucleotide binding"/>
    <property type="evidence" value="ECO:0007669"/>
    <property type="project" value="TreeGrafter"/>
</dbReference>
<name>A0A6L5YWZ8_9RHOB</name>
<keyword evidence="3" id="KW-1185">Reference proteome</keyword>
<proteinExistence type="predicted"/>
<dbReference type="InterPro" id="IPR015899">
    <property type="entry name" value="UDP-GalPyranose_mutase_C"/>
</dbReference>
<sequence>MAEILIVGAGMAGAVHARRLADAGFDVHVIDQRDHVGGNCFDSVDPATGIRVHRYGPHLFHTSNMRVVDWLGQFTDWVPYEHRVVARLESGRLVPMPINADTIAAVLDRPVDTPAEAEAMLASLARPRGKVESAEDHLLGLVGPQLTELFFGRYTRKMWGQDLAEMDAAVVRRLKIRTDREDRYFPGDSFQALPARGYTAMFEAMLDHPRIRLSLSTAFEHRMLDECLHCFNAMPIDVFFECRHGALPYRSIRFHTTRHPAAAAPGHATVNYTDSGPFTRETWWHELPRHGGDATVLRTVEEPCDYRDNRMERYYPVKASDGRYDRLYQRYCAEAAQVRNLTFIGRCGTYQYLDMHQVVNQALMGTEAWLARAAA</sequence>
<dbReference type="SUPFAM" id="SSF51971">
    <property type="entry name" value="Nucleotide-binding domain"/>
    <property type="match status" value="1"/>
</dbReference>
<evidence type="ECO:0000313" key="3">
    <source>
        <dbReference type="Proteomes" id="UP000474957"/>
    </source>
</evidence>
<gene>
    <name evidence="2" type="ORF">GE300_03715</name>
</gene>
<feature type="domain" description="UDP-galactopyranose mutase C-terminal" evidence="1">
    <location>
        <begin position="150"/>
        <end position="352"/>
    </location>
</feature>
<dbReference type="EMBL" id="WIND01000002">
    <property type="protein sequence ID" value="MSU88727.1"/>
    <property type="molecule type" value="Genomic_DNA"/>
</dbReference>
<dbReference type="PANTHER" id="PTHR21197:SF0">
    <property type="entry name" value="UDP-GALACTOPYRANOSE MUTASE"/>
    <property type="match status" value="1"/>
</dbReference>
<dbReference type="SUPFAM" id="SSF54373">
    <property type="entry name" value="FAD-linked reductases, C-terminal domain"/>
    <property type="match status" value="1"/>
</dbReference>
<dbReference type="RefSeq" id="WP_154445047.1">
    <property type="nucleotide sequence ID" value="NZ_WIND01000002.1"/>
</dbReference>
<dbReference type="Proteomes" id="UP000474957">
    <property type="component" value="Unassembled WGS sequence"/>
</dbReference>
<evidence type="ECO:0000259" key="1">
    <source>
        <dbReference type="Pfam" id="PF03275"/>
    </source>
</evidence>
<protein>
    <submittedName>
        <fullName evidence="2">NAD(P)-binding protein</fullName>
    </submittedName>
</protein>
<comment type="caution">
    <text evidence="2">The sequence shown here is derived from an EMBL/GenBank/DDBJ whole genome shotgun (WGS) entry which is preliminary data.</text>
</comment>
<reference evidence="2 3" key="1">
    <citation type="submission" date="2019-10" db="EMBL/GenBank/DDBJ databases">
        <title>Cognatihalovulum marinum gen. nov. sp. nov., a new member of the family Rhodobacteraceae isolated from deep seawater of the Northwest Indian Ocean.</title>
        <authorList>
            <person name="Ruan C."/>
            <person name="Wang J."/>
            <person name="Zheng X."/>
            <person name="Song L."/>
            <person name="Zhu Y."/>
            <person name="Huang Y."/>
            <person name="Lu Z."/>
            <person name="Du W."/>
            <person name="Huang L."/>
            <person name="Dai X."/>
        </authorList>
    </citation>
    <scope>NUCLEOTIDE SEQUENCE [LARGE SCALE GENOMIC DNA]</scope>
    <source>
        <strain evidence="2 3">2CG4</strain>
    </source>
</reference>
<dbReference type="Gene3D" id="3.40.50.720">
    <property type="entry name" value="NAD(P)-binding Rossmann-like Domain"/>
    <property type="match status" value="3"/>
</dbReference>
<accession>A0A6L5YWZ8</accession>
<dbReference type="GO" id="GO:0008767">
    <property type="term" value="F:UDP-galactopyranose mutase activity"/>
    <property type="evidence" value="ECO:0007669"/>
    <property type="project" value="InterPro"/>
</dbReference>